<dbReference type="CDD" id="cd01007">
    <property type="entry name" value="PBP2_BvgS_HisK_like"/>
    <property type="match status" value="1"/>
</dbReference>
<dbReference type="InterPro" id="IPR001638">
    <property type="entry name" value="Solute-binding_3/MltF_N"/>
</dbReference>
<dbReference type="NCBIfam" id="TIGR00254">
    <property type="entry name" value="GGDEF"/>
    <property type="match status" value="1"/>
</dbReference>
<dbReference type="SMART" id="SM00267">
    <property type="entry name" value="GGDEF"/>
    <property type="match status" value="1"/>
</dbReference>
<dbReference type="Gene3D" id="3.30.70.270">
    <property type="match status" value="1"/>
</dbReference>
<dbReference type="RefSeq" id="WP_169075947.1">
    <property type="nucleotide sequence ID" value="NZ_JABBXH010000004.1"/>
</dbReference>
<dbReference type="InterPro" id="IPR052163">
    <property type="entry name" value="DGC-Regulatory_Protein"/>
</dbReference>
<keyword evidence="3" id="KW-0732">Signal</keyword>
<dbReference type="Proteomes" id="UP000568664">
    <property type="component" value="Unassembled WGS sequence"/>
</dbReference>
<keyword evidence="6" id="KW-1185">Reference proteome</keyword>
<dbReference type="InterPro" id="IPR029787">
    <property type="entry name" value="Nucleotide_cyclase"/>
</dbReference>
<dbReference type="SUPFAM" id="SSF53850">
    <property type="entry name" value="Periplasmic binding protein-like II"/>
    <property type="match status" value="3"/>
</dbReference>
<dbReference type="InterPro" id="IPR000160">
    <property type="entry name" value="GGDEF_dom"/>
</dbReference>
<dbReference type="SUPFAM" id="SSF55073">
    <property type="entry name" value="Nucleotide cyclase"/>
    <property type="match status" value="1"/>
</dbReference>
<feature type="domain" description="GGDEF" evidence="4">
    <location>
        <begin position="816"/>
        <end position="947"/>
    </location>
</feature>
<dbReference type="PANTHER" id="PTHR46663">
    <property type="entry name" value="DIGUANYLATE CYCLASE DGCT-RELATED"/>
    <property type="match status" value="1"/>
</dbReference>
<dbReference type="Pfam" id="PF00990">
    <property type="entry name" value="GGDEF"/>
    <property type="match status" value="1"/>
</dbReference>
<dbReference type="GO" id="GO:0003824">
    <property type="term" value="F:catalytic activity"/>
    <property type="evidence" value="ECO:0007669"/>
    <property type="project" value="UniProtKB-ARBA"/>
</dbReference>
<proteinExistence type="predicted"/>
<dbReference type="CDD" id="cd01949">
    <property type="entry name" value="GGDEF"/>
    <property type="match status" value="1"/>
</dbReference>
<gene>
    <name evidence="5" type="ORF">HII17_13765</name>
</gene>
<protein>
    <submittedName>
        <fullName evidence="5">Transporter substrate-binding domain-containing protein</fullName>
    </submittedName>
</protein>
<keyword evidence="2" id="KW-0472">Membrane</keyword>
<evidence type="ECO:0000256" key="1">
    <source>
        <dbReference type="ARBA" id="ARBA00001946"/>
    </source>
</evidence>
<evidence type="ECO:0000256" key="3">
    <source>
        <dbReference type="SAM" id="SignalP"/>
    </source>
</evidence>
<dbReference type="SMART" id="SM00062">
    <property type="entry name" value="PBPb"/>
    <property type="match status" value="3"/>
</dbReference>
<feature type="transmembrane region" description="Helical" evidence="2">
    <location>
        <begin position="746"/>
        <end position="765"/>
    </location>
</feature>
<reference evidence="5 6" key="1">
    <citation type="submission" date="2020-04" db="EMBL/GenBank/DDBJ databases">
        <title>Thalassotalea sp. M1531, isolated from the surface of marine red alga.</title>
        <authorList>
            <person name="Pang L."/>
            <person name="Lu D.-C."/>
        </authorList>
    </citation>
    <scope>NUCLEOTIDE SEQUENCE [LARGE SCALE GENOMIC DNA]</scope>
    <source>
        <strain evidence="5 6">M1531</strain>
    </source>
</reference>
<feature type="chain" id="PRO_5031265113" evidence="3">
    <location>
        <begin position="24"/>
        <end position="947"/>
    </location>
</feature>
<dbReference type="InterPro" id="IPR043128">
    <property type="entry name" value="Rev_trsase/Diguanyl_cyclase"/>
</dbReference>
<dbReference type="EMBL" id="JABBXH010000004">
    <property type="protein sequence ID" value="NMP32625.1"/>
    <property type="molecule type" value="Genomic_DNA"/>
</dbReference>
<dbReference type="FunFam" id="3.30.70.270:FF:000001">
    <property type="entry name" value="Diguanylate cyclase domain protein"/>
    <property type="match status" value="1"/>
</dbReference>
<feature type="signal peptide" evidence="3">
    <location>
        <begin position="1"/>
        <end position="23"/>
    </location>
</feature>
<evidence type="ECO:0000256" key="2">
    <source>
        <dbReference type="SAM" id="Phobius"/>
    </source>
</evidence>
<comment type="cofactor">
    <cofactor evidence="1">
        <name>Mg(2+)</name>
        <dbReference type="ChEBI" id="CHEBI:18420"/>
    </cofactor>
</comment>
<accession>A0A7Y0LDM6</accession>
<organism evidence="5 6">
    <name type="scientific">Thalassotalea algicola</name>
    <dbReference type="NCBI Taxonomy" id="2716224"/>
    <lineage>
        <taxon>Bacteria</taxon>
        <taxon>Pseudomonadati</taxon>
        <taxon>Pseudomonadota</taxon>
        <taxon>Gammaproteobacteria</taxon>
        <taxon>Alteromonadales</taxon>
        <taxon>Colwelliaceae</taxon>
        <taxon>Thalassotalea</taxon>
    </lineage>
</organism>
<evidence type="ECO:0000259" key="4">
    <source>
        <dbReference type="PROSITE" id="PS50887"/>
    </source>
</evidence>
<keyword evidence="2" id="KW-1133">Transmembrane helix</keyword>
<comment type="caution">
    <text evidence="5">The sequence shown here is derived from an EMBL/GenBank/DDBJ whole genome shotgun (WGS) entry which is preliminary data.</text>
</comment>
<evidence type="ECO:0000313" key="5">
    <source>
        <dbReference type="EMBL" id="NMP32625.1"/>
    </source>
</evidence>
<dbReference type="AlphaFoldDB" id="A0A7Y0LDM6"/>
<dbReference type="PROSITE" id="PS50887">
    <property type="entry name" value="GGDEF"/>
    <property type="match status" value="1"/>
</dbReference>
<evidence type="ECO:0000313" key="6">
    <source>
        <dbReference type="Proteomes" id="UP000568664"/>
    </source>
</evidence>
<dbReference type="Pfam" id="PF00497">
    <property type="entry name" value="SBP_bac_3"/>
    <property type="match status" value="3"/>
</dbReference>
<sequence>MILIRQLVVCLFSLFFLIGTSHANSQQDVAHFDLTKQKTYTIAFSEHSYPQQFVNEQGLPDGIMKDFWLLWAKKQNVQIAFVPMQWEETMHSVINGKSDFHAGLTHIKKRDEFFEFSSQIFPQYSFIYLNKSLPQFADIQGLTPYKVGVVKGSSHINTVLEANNKIKLEVFESRTAMYDAALNQEILGFAELEELSDEYTRLADLNALFPKYRRVNYHIGDYSAGVSKGRNSLIAFINQGIEQITIDERNAIESKWLNLKKSDNALNLAFTVGLPPYMDYSITGQPQGLYIDIWRLWSKYSGLKVKFYGDTMARGIEQVKQGNLDAHLAYPATAELDGELSSSAKVYALHSQFFISSRLPNIRHIDQLSGKTVGLFRTSPYIEQLQSSYPDLNLKYFTSHLDMINAAEKGEVDAVVTEVENMKVKLVNTHMQSLFYLLDSPVFDIDMFSLVATKNKDLANFIQQGFDQIPLEELKAVEELWLSNKVNAYFEGLASNLSLNSVQRKWVREQPVLTVGVTSDWAPLEFVDEKGQVQGINRDIIEFVADSAGLDIKYQVYENWANLINSFRRGDLDLMLGVSTNQGREEWFDFTDVYWKMPWSIVHQRSTGIIKNIDYFYGKNLAMVKGYQLIEWFRTNHPMINLSIVDSVEEGVLAVQHGLVEGFVEALPVASKLTTNEHIVPLSVSVLSEIPTENNRIAVRKGNHVLKSIVNEGLNLITERKRQEIFERWFNVNIQTGLDQRFVTKVAAQFGAVILLIIVVVVFWNRKLRQEVSRRKALEIKMKHMATHDELTGLANRVLMKSQIDSAIAFHQRQQVKLAILFIDLDGFKTVNDLFGHDIGDHVLTEVASRLQQCVRKSDTVCRFGGDEFVLLLTGINNKQEATFIAEKIVSMVSQPYQVDDRVAKLGCSIGISIYPEDGDNEKDLLKMADNLMYRVKSSGKNNYMHR</sequence>
<keyword evidence="2" id="KW-0812">Transmembrane</keyword>
<dbReference type="PANTHER" id="PTHR46663:SF2">
    <property type="entry name" value="GGDEF DOMAIN-CONTAINING PROTEIN"/>
    <property type="match status" value="1"/>
</dbReference>
<name>A0A7Y0LDM6_9GAMM</name>
<dbReference type="Gene3D" id="3.40.190.10">
    <property type="entry name" value="Periplasmic binding protein-like II"/>
    <property type="match status" value="6"/>
</dbReference>